<evidence type="ECO:0000256" key="1">
    <source>
        <dbReference type="ARBA" id="ARBA00004651"/>
    </source>
</evidence>
<evidence type="ECO:0000313" key="9">
    <source>
        <dbReference type="EMBL" id="MBI3627754.1"/>
    </source>
</evidence>
<feature type="transmembrane region" description="Helical" evidence="8">
    <location>
        <begin position="315"/>
        <end position="333"/>
    </location>
</feature>
<name>A0A9D6LU60_9BACT</name>
<comment type="similarity">
    <text evidence="2">Belongs to the autoinducer-2 exporter (AI-2E) (TC 2.A.86) family.</text>
</comment>
<feature type="transmembrane region" description="Helical" evidence="8">
    <location>
        <begin position="35"/>
        <end position="55"/>
    </location>
</feature>
<dbReference type="EMBL" id="JACQCQ010000012">
    <property type="protein sequence ID" value="MBI3627754.1"/>
    <property type="molecule type" value="Genomic_DNA"/>
</dbReference>
<dbReference type="Proteomes" id="UP000808388">
    <property type="component" value="Unassembled WGS sequence"/>
</dbReference>
<evidence type="ECO:0000256" key="5">
    <source>
        <dbReference type="ARBA" id="ARBA00022692"/>
    </source>
</evidence>
<proteinExistence type="inferred from homology"/>
<keyword evidence="4" id="KW-1003">Cell membrane</keyword>
<evidence type="ECO:0000256" key="7">
    <source>
        <dbReference type="ARBA" id="ARBA00023136"/>
    </source>
</evidence>
<dbReference type="PANTHER" id="PTHR21716">
    <property type="entry name" value="TRANSMEMBRANE PROTEIN"/>
    <property type="match status" value="1"/>
</dbReference>
<feature type="transmembrane region" description="Helical" evidence="8">
    <location>
        <begin position="254"/>
        <end position="278"/>
    </location>
</feature>
<comment type="caution">
    <text evidence="9">The sequence shown here is derived from an EMBL/GenBank/DDBJ whole genome shotgun (WGS) entry which is preliminary data.</text>
</comment>
<accession>A0A9D6LU60</accession>
<sequence length="344" mass="38045">MNQTRQMIDISTGTIFRVFAVLLGFLLFYVLRQTIAVILFAVVVASSMEPAIRWLQKRKVPRILGTILIFLSVIGVLSLAVYLIIPLISQDFQGFTLSYPVFERQVLREIENIGNVPFADFLSANLRDALSQPARYISGFTGGVLSFTSNFFGGVFSGVIIIVVSFYLTARERGIEDFIRIIIPLEHEEYAVDLWSRSQRKMGQWLRAQILLGLLIGAFIFLGLTLLHVKYALVFAFIAAILELVPIVGPVLAAIPAVMVAFLQSPFLALMVVILFVIVQQLESHVIVPLVMRTAIGIPPIVVVISLLVGAELAGIVGLLLAVPMASVVVELLNDMDHKKRRRG</sequence>
<feature type="transmembrane region" description="Helical" evidence="8">
    <location>
        <begin position="7"/>
        <end position="29"/>
    </location>
</feature>
<keyword evidence="5 8" id="KW-0812">Transmembrane</keyword>
<gene>
    <name evidence="9" type="ORF">HY220_03375</name>
</gene>
<evidence type="ECO:0000256" key="4">
    <source>
        <dbReference type="ARBA" id="ARBA00022475"/>
    </source>
</evidence>
<feature type="transmembrane region" description="Helical" evidence="8">
    <location>
        <begin position="151"/>
        <end position="170"/>
    </location>
</feature>
<comment type="subcellular location">
    <subcellularLocation>
        <location evidence="1">Cell membrane</location>
        <topology evidence="1">Multi-pass membrane protein</topology>
    </subcellularLocation>
</comment>
<organism evidence="9 10">
    <name type="scientific">Candidatus Sungiibacteriota bacterium</name>
    <dbReference type="NCBI Taxonomy" id="2750080"/>
    <lineage>
        <taxon>Bacteria</taxon>
        <taxon>Candidatus Sungiibacteriota</taxon>
    </lineage>
</organism>
<dbReference type="Pfam" id="PF01594">
    <property type="entry name" value="AI-2E_transport"/>
    <property type="match status" value="1"/>
</dbReference>
<feature type="transmembrane region" description="Helical" evidence="8">
    <location>
        <begin position="67"/>
        <end position="88"/>
    </location>
</feature>
<evidence type="ECO:0000256" key="8">
    <source>
        <dbReference type="SAM" id="Phobius"/>
    </source>
</evidence>
<dbReference type="InterPro" id="IPR002549">
    <property type="entry name" value="AI-2E-like"/>
</dbReference>
<keyword evidence="3" id="KW-0813">Transport</keyword>
<evidence type="ECO:0000313" key="10">
    <source>
        <dbReference type="Proteomes" id="UP000808388"/>
    </source>
</evidence>
<reference evidence="9" key="1">
    <citation type="submission" date="2020-07" db="EMBL/GenBank/DDBJ databases">
        <title>Huge and variable diversity of episymbiotic CPR bacteria and DPANN archaea in groundwater ecosystems.</title>
        <authorList>
            <person name="He C.Y."/>
            <person name="Keren R."/>
            <person name="Whittaker M."/>
            <person name="Farag I.F."/>
            <person name="Doudna J."/>
            <person name="Cate J.H.D."/>
            <person name="Banfield J.F."/>
        </authorList>
    </citation>
    <scope>NUCLEOTIDE SEQUENCE</scope>
    <source>
        <strain evidence="9">NC_groundwater_972_Pr1_S-0.2um_49_27</strain>
    </source>
</reference>
<evidence type="ECO:0000256" key="2">
    <source>
        <dbReference type="ARBA" id="ARBA00009773"/>
    </source>
</evidence>
<keyword evidence="7 8" id="KW-0472">Membrane</keyword>
<evidence type="ECO:0000256" key="3">
    <source>
        <dbReference type="ARBA" id="ARBA00022448"/>
    </source>
</evidence>
<dbReference type="AlphaFoldDB" id="A0A9D6LU60"/>
<feature type="transmembrane region" description="Helical" evidence="8">
    <location>
        <begin position="210"/>
        <end position="242"/>
    </location>
</feature>
<dbReference type="GO" id="GO:0005886">
    <property type="term" value="C:plasma membrane"/>
    <property type="evidence" value="ECO:0007669"/>
    <property type="project" value="UniProtKB-SubCell"/>
</dbReference>
<keyword evidence="6 8" id="KW-1133">Transmembrane helix</keyword>
<evidence type="ECO:0000256" key="6">
    <source>
        <dbReference type="ARBA" id="ARBA00022989"/>
    </source>
</evidence>
<dbReference type="GO" id="GO:0055085">
    <property type="term" value="P:transmembrane transport"/>
    <property type="evidence" value="ECO:0007669"/>
    <property type="project" value="TreeGrafter"/>
</dbReference>
<dbReference type="PANTHER" id="PTHR21716:SF53">
    <property type="entry name" value="PERMEASE PERM-RELATED"/>
    <property type="match status" value="1"/>
</dbReference>
<protein>
    <submittedName>
        <fullName evidence="9">AI-2E family transporter</fullName>
    </submittedName>
</protein>